<name>A0AA36ULS9_9NEIS</name>
<dbReference type="EC" id="1.4.3.5" evidence="1"/>
<protein>
    <submittedName>
        <fullName evidence="1">Pyridoxamine 5'-phosphate oxidase</fullName>
        <ecNumber evidence="1">1.4.3.5</ecNumber>
    </submittedName>
</protein>
<keyword evidence="1" id="KW-0560">Oxidoreductase</keyword>
<dbReference type="GO" id="GO:0004733">
    <property type="term" value="F:pyridoxamine phosphate oxidase activity"/>
    <property type="evidence" value="ECO:0007669"/>
    <property type="project" value="UniProtKB-EC"/>
</dbReference>
<accession>A0AA36ULS9</accession>
<sequence length="45" mass="5187">MKGRLKTYIRFSDDLFVSIVFVDRVHATVQVLPTDRVAWALPTSH</sequence>
<dbReference type="EMBL" id="AFQE01000023">
    <property type="protein sequence ID" value="EGQ78085.1"/>
    <property type="molecule type" value="Genomic_DNA"/>
</dbReference>
<dbReference type="Proteomes" id="UP000004982">
    <property type="component" value="Unassembled WGS sequence"/>
</dbReference>
<evidence type="ECO:0000313" key="2">
    <source>
        <dbReference type="Proteomes" id="UP000004982"/>
    </source>
</evidence>
<gene>
    <name evidence="1" type="primary">pdxH</name>
    <name evidence="1" type="ORF">HMPREF9418_0451</name>
</gene>
<evidence type="ECO:0000313" key="1">
    <source>
        <dbReference type="EMBL" id="EGQ78085.1"/>
    </source>
</evidence>
<proteinExistence type="predicted"/>
<organism evidence="1 2">
    <name type="scientific">Neisseria macacae ATCC 33926</name>
    <dbReference type="NCBI Taxonomy" id="997348"/>
    <lineage>
        <taxon>Bacteria</taxon>
        <taxon>Pseudomonadati</taxon>
        <taxon>Pseudomonadota</taxon>
        <taxon>Betaproteobacteria</taxon>
        <taxon>Neisseriales</taxon>
        <taxon>Neisseriaceae</taxon>
        <taxon>Neisseria</taxon>
    </lineage>
</organism>
<dbReference type="AlphaFoldDB" id="A0AA36ULS9"/>
<comment type="caution">
    <text evidence="1">The sequence shown here is derived from an EMBL/GenBank/DDBJ whole genome shotgun (WGS) entry which is preliminary data.</text>
</comment>
<reference evidence="1 2" key="1">
    <citation type="submission" date="2011-05" db="EMBL/GenBank/DDBJ databases">
        <authorList>
            <person name="Muzny D."/>
            <person name="Qin X."/>
            <person name="Deng J."/>
            <person name="Jiang H."/>
            <person name="Liu Y."/>
            <person name="Qu J."/>
            <person name="Song X.-Z."/>
            <person name="Zhang L."/>
            <person name="Thornton R."/>
            <person name="Coyle M."/>
            <person name="Francisco L."/>
            <person name="Jackson L."/>
            <person name="Javaid M."/>
            <person name="Korchina V."/>
            <person name="Kovar C."/>
            <person name="Mata R."/>
            <person name="Mathew T."/>
            <person name="Ngo R."/>
            <person name="Nguyen L."/>
            <person name="Nguyen N."/>
            <person name="Okwuonu G."/>
            <person name="Ongeri F."/>
            <person name="Pham C."/>
            <person name="Simmons D."/>
            <person name="Wilczek-Boney K."/>
            <person name="Hale W."/>
            <person name="Jakkamsetti A."/>
            <person name="Pham P."/>
            <person name="Ruth R."/>
            <person name="San Lucas F."/>
            <person name="Warren J."/>
            <person name="Zhang J."/>
            <person name="Zhao Z."/>
            <person name="Zhou C."/>
            <person name="Zhu D."/>
            <person name="Lee S."/>
            <person name="Bess C."/>
            <person name="Blankenburg K."/>
            <person name="Forbes L."/>
            <person name="Fu Q."/>
            <person name="Gubbala S."/>
            <person name="Hirani K."/>
            <person name="Jayaseelan J.C."/>
            <person name="Lara F."/>
            <person name="Munidasa M."/>
            <person name="Palculict T."/>
            <person name="Patil S."/>
            <person name="Pu L.-L."/>
            <person name="Saada N."/>
            <person name="Tang L."/>
            <person name="Weissenberger G."/>
            <person name="Zhu Y."/>
            <person name="Hemphill L."/>
            <person name="Shang Y."/>
            <person name="Youmans B."/>
            <person name="Ayvaz T."/>
            <person name="Ross M."/>
            <person name="Santibanez J."/>
            <person name="Aqrawi P."/>
            <person name="Gross S."/>
            <person name="Joshi V."/>
            <person name="Fowler G."/>
            <person name="Nazareth L."/>
            <person name="Reid J."/>
            <person name="Worley K."/>
            <person name="Petrosino J."/>
            <person name="Highlander S."/>
            <person name="Gibbs R."/>
        </authorList>
    </citation>
    <scope>NUCLEOTIDE SEQUENCE [LARGE SCALE GENOMIC DNA]</scope>
    <source>
        <strain evidence="1 2">ATCC 33926</strain>
    </source>
</reference>